<gene>
    <name evidence="3" type="ORF">KP509_11G027900</name>
</gene>
<evidence type="ECO:0000313" key="3">
    <source>
        <dbReference type="EMBL" id="KAH7424848.1"/>
    </source>
</evidence>
<evidence type="ECO:0000256" key="2">
    <source>
        <dbReference type="SAM" id="Phobius"/>
    </source>
</evidence>
<dbReference type="EMBL" id="CM035416">
    <property type="protein sequence ID" value="KAH7424848.1"/>
    <property type="molecule type" value="Genomic_DNA"/>
</dbReference>
<dbReference type="AlphaFoldDB" id="A0A8T2TQZ4"/>
<dbReference type="Proteomes" id="UP000825935">
    <property type="component" value="Chromosome 11"/>
</dbReference>
<keyword evidence="4" id="KW-1185">Reference proteome</keyword>
<sequence>MILIWLIPQSIKCAIGNYAHDQASCVCQRAHLLLSPPLTQTFCEAMQNHLRTPQVLYLVVLLCVMCVNTALIVRAAQPYQADGANQSGAPAGDVAEGNGDLGDQHQEVNDDENNYDESLTMFGQELKLHWNCDTCRGGKNNCWCIPFFPKHHKNCVCTKFAFV</sequence>
<reference evidence="3" key="1">
    <citation type="submission" date="2021-08" db="EMBL/GenBank/DDBJ databases">
        <title>WGS assembly of Ceratopteris richardii.</title>
        <authorList>
            <person name="Marchant D.B."/>
            <person name="Chen G."/>
            <person name="Jenkins J."/>
            <person name="Shu S."/>
            <person name="Leebens-Mack J."/>
            <person name="Grimwood J."/>
            <person name="Schmutz J."/>
            <person name="Soltis P."/>
            <person name="Soltis D."/>
            <person name="Chen Z.-H."/>
        </authorList>
    </citation>
    <scope>NUCLEOTIDE SEQUENCE</scope>
    <source>
        <strain evidence="3">Whitten #5841</strain>
        <tissue evidence="3">Leaf</tissue>
    </source>
</reference>
<comment type="caution">
    <text evidence="3">The sequence shown here is derived from an EMBL/GenBank/DDBJ whole genome shotgun (WGS) entry which is preliminary data.</text>
</comment>
<protein>
    <submittedName>
        <fullName evidence="3">Uncharacterized protein</fullName>
    </submittedName>
</protein>
<keyword evidence="2" id="KW-0812">Transmembrane</keyword>
<keyword evidence="2" id="KW-0472">Membrane</keyword>
<name>A0A8T2TQZ4_CERRI</name>
<feature type="region of interest" description="Disordered" evidence="1">
    <location>
        <begin position="87"/>
        <end position="110"/>
    </location>
</feature>
<proteinExistence type="predicted"/>
<keyword evidence="2" id="KW-1133">Transmembrane helix</keyword>
<evidence type="ECO:0000256" key="1">
    <source>
        <dbReference type="SAM" id="MobiDB-lite"/>
    </source>
</evidence>
<evidence type="ECO:0000313" key="4">
    <source>
        <dbReference type="Proteomes" id="UP000825935"/>
    </source>
</evidence>
<feature type="transmembrane region" description="Helical" evidence="2">
    <location>
        <begin position="55"/>
        <end position="73"/>
    </location>
</feature>
<organism evidence="3 4">
    <name type="scientific">Ceratopteris richardii</name>
    <name type="common">Triangle waterfern</name>
    <dbReference type="NCBI Taxonomy" id="49495"/>
    <lineage>
        <taxon>Eukaryota</taxon>
        <taxon>Viridiplantae</taxon>
        <taxon>Streptophyta</taxon>
        <taxon>Embryophyta</taxon>
        <taxon>Tracheophyta</taxon>
        <taxon>Polypodiopsida</taxon>
        <taxon>Polypodiidae</taxon>
        <taxon>Polypodiales</taxon>
        <taxon>Pteridineae</taxon>
        <taxon>Pteridaceae</taxon>
        <taxon>Parkerioideae</taxon>
        <taxon>Ceratopteris</taxon>
    </lineage>
</organism>
<accession>A0A8T2TQZ4</accession>